<dbReference type="SUPFAM" id="SSF81901">
    <property type="entry name" value="HCP-like"/>
    <property type="match status" value="1"/>
</dbReference>
<dbReference type="InterPro" id="IPR006597">
    <property type="entry name" value="Sel1-like"/>
</dbReference>
<proteinExistence type="predicted"/>
<dbReference type="GO" id="GO:0042802">
    <property type="term" value="F:identical protein binding"/>
    <property type="evidence" value="ECO:0007669"/>
    <property type="project" value="InterPro"/>
</dbReference>
<feature type="non-terminal residue" evidence="1">
    <location>
        <position position="461"/>
    </location>
</feature>
<evidence type="ECO:0000313" key="1">
    <source>
        <dbReference type="EMBL" id="NEW36109.1"/>
    </source>
</evidence>
<dbReference type="SMART" id="SM00671">
    <property type="entry name" value="SEL1"/>
    <property type="match status" value="3"/>
</dbReference>
<dbReference type="Pfam" id="PF13374">
    <property type="entry name" value="TPR_10"/>
    <property type="match status" value="1"/>
</dbReference>
<dbReference type="InterPro" id="IPR011717">
    <property type="entry name" value="TPR-4"/>
</dbReference>
<reference evidence="1 2" key="1">
    <citation type="submission" date="2020-01" db="EMBL/GenBank/DDBJ databases">
        <title>Genetics and antimicrobial susceptibilities of Nocardia species isolated from the soil; a comparison with species isolated from humans.</title>
        <authorList>
            <person name="Carrasco G."/>
            <person name="Monzon S."/>
            <person name="Sansegundo M."/>
            <person name="Garcia E."/>
            <person name="Garrido N."/>
            <person name="Medina M.J."/>
            <person name="Villalon P."/>
            <person name="Ramirez-Arocha A.C."/>
            <person name="Jimenez P."/>
            <person name="Cuesta I."/>
            <person name="Valdezate S."/>
        </authorList>
    </citation>
    <scope>NUCLEOTIDE SEQUENCE [LARGE SCALE GENOMIC DNA]</scope>
    <source>
        <strain evidence="1 2">CNM20110626</strain>
    </source>
</reference>
<dbReference type="PANTHER" id="PTHR11102">
    <property type="entry name" value="SEL-1-LIKE PROTEIN"/>
    <property type="match status" value="1"/>
</dbReference>
<dbReference type="InterPro" id="IPR050767">
    <property type="entry name" value="Sel1_AlgK"/>
</dbReference>
<dbReference type="AlphaFoldDB" id="A0A6P1CU71"/>
<name>A0A6P1CU71_9NOCA</name>
<comment type="caution">
    <text evidence="1">The sequence shown here is derived from an EMBL/GenBank/DDBJ whole genome shotgun (WGS) entry which is preliminary data.</text>
</comment>
<dbReference type="Proteomes" id="UP000471166">
    <property type="component" value="Unassembled WGS sequence"/>
</dbReference>
<evidence type="ECO:0000313" key="2">
    <source>
        <dbReference type="Proteomes" id="UP000471166"/>
    </source>
</evidence>
<protein>
    <submittedName>
        <fullName evidence="1">Sel1 repeat family protein</fullName>
    </submittedName>
</protein>
<accession>A0A6P1CU71</accession>
<gene>
    <name evidence="1" type="ORF">GV791_26610</name>
</gene>
<dbReference type="Pfam" id="PF07721">
    <property type="entry name" value="TPR_4"/>
    <property type="match status" value="2"/>
</dbReference>
<dbReference type="PANTHER" id="PTHR11102:SF160">
    <property type="entry name" value="ERAD-ASSOCIATED E3 UBIQUITIN-PROTEIN LIGASE COMPONENT HRD3"/>
    <property type="match status" value="1"/>
</dbReference>
<dbReference type="InterPro" id="IPR011990">
    <property type="entry name" value="TPR-like_helical_dom_sf"/>
</dbReference>
<dbReference type="EMBL" id="JAAGVB010000062">
    <property type="protein sequence ID" value="NEW36109.1"/>
    <property type="molecule type" value="Genomic_DNA"/>
</dbReference>
<sequence>MLIGPSKAGKTRTLFEAVAHELPQARVVVPDRRSVTELLGCAEYRDLAEPVVVWLENLDEFLTAEHALTPRTLAALTTRAVRTTVVATLRSEKYDELNIDGELASDIRTMFEQAHRIRLEPTSADRQEQAAAAALYPGLDLSRYGIAEMLAGAPALLAYYRRGRTTARVSPRVAAFTAVVEVVIDWARIGRPDRIPEDRLLELARQVVDTRYSAYDITDTDLAAAIAEARLPLEGAGATTAIDSVWLTEPRIRGYRPFDYLQAADDDPHTPRPIPETFWYDATRSATDDILFAVATGAYFRGNQPAAIRLLQKPVDAGDTSAMLNLGLLLHEAGDVADAERWWRRAADSGDTGAMVNLGNLLHQRGDLADAERWWRCAADSGDTGAMLNLGNLLRERGELADAETWHLSAMFNLGNLHRQRGEFADAENWWRCAADGGHTGAMFNLGNLHRQRGDVTTLVE</sequence>
<dbReference type="Gene3D" id="1.25.40.10">
    <property type="entry name" value="Tetratricopeptide repeat domain"/>
    <property type="match status" value="2"/>
</dbReference>
<organism evidence="1 2">
    <name type="scientific">Nocardia cyriacigeorgica</name>
    <dbReference type="NCBI Taxonomy" id="135487"/>
    <lineage>
        <taxon>Bacteria</taxon>
        <taxon>Bacillati</taxon>
        <taxon>Actinomycetota</taxon>
        <taxon>Actinomycetes</taxon>
        <taxon>Mycobacteriales</taxon>
        <taxon>Nocardiaceae</taxon>
        <taxon>Nocardia</taxon>
    </lineage>
</organism>